<dbReference type="Pfam" id="PF13490">
    <property type="entry name" value="zf-HC2"/>
    <property type="match status" value="1"/>
</dbReference>
<organism evidence="4 5">
    <name type="scientific">Caldithrix abyssi DSM 13497</name>
    <dbReference type="NCBI Taxonomy" id="880073"/>
    <lineage>
        <taxon>Bacteria</taxon>
        <taxon>Pseudomonadati</taxon>
        <taxon>Calditrichota</taxon>
        <taxon>Calditrichia</taxon>
        <taxon>Calditrichales</taxon>
        <taxon>Calditrichaceae</taxon>
        <taxon>Caldithrix</taxon>
    </lineage>
</organism>
<sequence>MKCEQARFLMMGYLDGELDEKQKAEFLEHLNSCPDCQAEWPSFNQLKEESKKMKFRALPEMYWDEYWQQVYNRIERGIGWILFSLGAIIVLAFAGYEVLKEFFLDASQPLVLRIGMGLLMFGFIVLFVSVLREKLMVRRHDKYRRIIR</sequence>
<accession>H1XXR2</accession>
<dbReference type="STRING" id="880073.Cabys_2865"/>
<keyword evidence="3" id="KW-0862">Zinc</keyword>
<reference evidence="4 5" key="1">
    <citation type="submission" date="2011-09" db="EMBL/GenBank/DDBJ databases">
        <title>The permanent draft genome of Caldithrix abyssi DSM 13497.</title>
        <authorList>
            <consortium name="US DOE Joint Genome Institute (JGI-PGF)"/>
            <person name="Lucas S."/>
            <person name="Han J."/>
            <person name="Lapidus A."/>
            <person name="Bruce D."/>
            <person name="Goodwin L."/>
            <person name="Pitluck S."/>
            <person name="Peters L."/>
            <person name="Kyrpides N."/>
            <person name="Mavromatis K."/>
            <person name="Ivanova N."/>
            <person name="Mikhailova N."/>
            <person name="Chertkov O."/>
            <person name="Detter J.C."/>
            <person name="Tapia R."/>
            <person name="Han C."/>
            <person name="Land M."/>
            <person name="Hauser L."/>
            <person name="Markowitz V."/>
            <person name="Cheng J.-F."/>
            <person name="Hugenholtz P."/>
            <person name="Woyke T."/>
            <person name="Wu D."/>
            <person name="Spring S."/>
            <person name="Brambilla E."/>
            <person name="Klenk H.-P."/>
            <person name="Eisen J.A."/>
        </authorList>
    </citation>
    <scope>NUCLEOTIDE SEQUENCE [LARGE SCALE GENOMIC DNA]</scope>
    <source>
        <strain evidence="4 5">DSM 13497</strain>
    </source>
</reference>
<dbReference type="InterPro" id="IPR041916">
    <property type="entry name" value="Anti_sigma_zinc_sf"/>
</dbReference>
<gene>
    <name evidence="3" type="ORF">Cabys_2865</name>
    <name evidence="4" type="ORF">Calab_0081</name>
</gene>
<dbReference type="InterPro" id="IPR027383">
    <property type="entry name" value="Znf_put"/>
</dbReference>
<keyword evidence="3" id="KW-0479">Metal-binding</keyword>
<dbReference type="Gene3D" id="1.10.10.1320">
    <property type="entry name" value="Anti-sigma factor, zinc-finger domain"/>
    <property type="match status" value="1"/>
</dbReference>
<keyword evidence="3" id="KW-0863">Zinc-finger</keyword>
<dbReference type="PaxDb" id="880073-Calab_0081"/>
<dbReference type="EMBL" id="CM001402">
    <property type="protein sequence ID" value="EHO39735.1"/>
    <property type="molecule type" value="Genomic_DNA"/>
</dbReference>
<dbReference type="Proteomes" id="UP000004671">
    <property type="component" value="Chromosome"/>
</dbReference>
<feature type="transmembrane region" description="Helical" evidence="1">
    <location>
        <begin position="110"/>
        <end position="131"/>
    </location>
</feature>
<evidence type="ECO:0000259" key="2">
    <source>
        <dbReference type="Pfam" id="PF13490"/>
    </source>
</evidence>
<dbReference type="GO" id="GO:0008270">
    <property type="term" value="F:zinc ion binding"/>
    <property type="evidence" value="ECO:0007669"/>
    <property type="project" value="UniProtKB-KW"/>
</dbReference>
<keyword evidence="5" id="KW-1185">Reference proteome</keyword>
<keyword evidence="1" id="KW-0472">Membrane</keyword>
<feature type="transmembrane region" description="Helical" evidence="1">
    <location>
        <begin position="78"/>
        <end position="98"/>
    </location>
</feature>
<keyword evidence="1" id="KW-1133">Transmembrane helix</keyword>
<evidence type="ECO:0000313" key="5">
    <source>
        <dbReference type="Proteomes" id="UP000004671"/>
    </source>
</evidence>
<evidence type="ECO:0000313" key="6">
    <source>
        <dbReference type="Proteomes" id="UP000183868"/>
    </source>
</evidence>
<evidence type="ECO:0000313" key="4">
    <source>
        <dbReference type="EMBL" id="EHO39735.1"/>
    </source>
</evidence>
<reference evidence="3 6" key="2">
    <citation type="submission" date="2016-11" db="EMBL/GenBank/DDBJ databases">
        <title>Genomic analysis of Caldithrix abyssi and proposal of a novel bacterial phylum Caldithrichaeota.</title>
        <authorList>
            <person name="Kublanov I."/>
            <person name="Sigalova O."/>
            <person name="Gavrilov S."/>
            <person name="Lebedinsky A."/>
            <person name="Ivanova N."/>
            <person name="Daum C."/>
            <person name="Reddy T."/>
            <person name="Klenk H.P."/>
            <person name="Goker M."/>
            <person name="Reva O."/>
            <person name="Miroshnichenko M."/>
            <person name="Kyprides N."/>
            <person name="Woyke T."/>
            <person name="Gelfand M."/>
        </authorList>
    </citation>
    <scope>NUCLEOTIDE SEQUENCE [LARGE SCALE GENOMIC DNA]</scope>
    <source>
        <strain evidence="3 6">LF13</strain>
    </source>
</reference>
<dbReference type="KEGG" id="caby:Cabys_2865"/>
<dbReference type="EMBL" id="CP018099">
    <property type="protein sequence ID" value="APF19613.1"/>
    <property type="molecule type" value="Genomic_DNA"/>
</dbReference>
<dbReference type="OrthoDB" id="7062235at2"/>
<name>H1XXR2_CALAY</name>
<evidence type="ECO:0000313" key="3">
    <source>
        <dbReference type="EMBL" id="APF19613.1"/>
    </source>
</evidence>
<feature type="domain" description="Putative zinc-finger" evidence="2">
    <location>
        <begin position="3"/>
        <end position="37"/>
    </location>
</feature>
<keyword evidence="1" id="KW-0812">Transmembrane</keyword>
<dbReference type="Proteomes" id="UP000183868">
    <property type="component" value="Chromosome"/>
</dbReference>
<dbReference type="RefSeq" id="WP_006926607.1">
    <property type="nucleotide sequence ID" value="NZ_CM001402.1"/>
</dbReference>
<dbReference type="AlphaFoldDB" id="H1XXR2"/>
<dbReference type="HOGENOM" id="CLU_1755452_0_0_0"/>
<protein>
    <submittedName>
        <fullName evidence="3">Zinc-finger</fullName>
    </submittedName>
</protein>
<proteinExistence type="predicted"/>
<evidence type="ECO:0000256" key="1">
    <source>
        <dbReference type="SAM" id="Phobius"/>
    </source>
</evidence>